<feature type="binding site" evidence="4">
    <location>
        <position position="228"/>
    </location>
    <ligand>
        <name>Mg(2+)</name>
        <dbReference type="ChEBI" id="CHEBI:18420"/>
        <label>1</label>
        <note>catalytic</note>
    </ligand>
</feature>
<evidence type="ECO:0000313" key="6">
    <source>
        <dbReference type="Proteomes" id="UP000307000"/>
    </source>
</evidence>
<dbReference type="Proteomes" id="UP000307000">
    <property type="component" value="Chromosome"/>
</dbReference>
<keyword evidence="6" id="KW-1185">Reference proteome</keyword>
<feature type="binding site" evidence="4">
    <location>
        <position position="92"/>
    </location>
    <ligand>
        <name>Mg(2+)</name>
        <dbReference type="ChEBI" id="CHEBI:18420"/>
        <label>1</label>
        <note>catalytic</note>
    </ligand>
</feature>
<dbReference type="InterPro" id="IPR000760">
    <property type="entry name" value="Inositol_monophosphatase-like"/>
</dbReference>
<dbReference type="Gene3D" id="3.40.190.80">
    <property type="match status" value="1"/>
</dbReference>
<dbReference type="RefSeq" id="WP_138925784.1">
    <property type="nucleotide sequence ID" value="NZ_CP034412.1"/>
</dbReference>
<dbReference type="SUPFAM" id="SSF56655">
    <property type="entry name" value="Carbohydrate phosphatase"/>
    <property type="match status" value="1"/>
</dbReference>
<feature type="binding site" evidence="4">
    <location>
        <position position="95"/>
    </location>
    <ligand>
        <name>Mg(2+)</name>
        <dbReference type="ChEBI" id="CHEBI:18420"/>
        <label>1</label>
        <note>catalytic</note>
    </ligand>
</feature>
<evidence type="ECO:0000256" key="1">
    <source>
        <dbReference type="ARBA" id="ARBA00022723"/>
    </source>
</evidence>
<dbReference type="PRINTS" id="PR00377">
    <property type="entry name" value="IMPHPHTASES"/>
</dbReference>
<name>A0A5B7WTS3_9MICC</name>
<sequence length="271" mass="28951">MNPKNPVEHDPLVLLARQAAGAGAQVLARRGARVLGVDEKSAAGDWVTDFDRSAEEAIRAAIITTRPNDALTGEEFGSHTPAKPSGYRWSIDPLDGTANFVRGIHYYASSVAVCHTSEEGEVTWLAGAIQAPALGAEYYAGRGLGAWKQDLATRTTTRLSGPQQTTAKVLATGFGYDATRRQFQARVLADLLEDYVNVRRLGSAALDLCLVAEGALDAYAEYGTQEYDWAAGALIAEEAGVAVHRPSSTPGWQYAGYIDAQKLGEPQPAQD</sequence>
<evidence type="ECO:0000256" key="3">
    <source>
        <dbReference type="ARBA" id="ARBA00022842"/>
    </source>
</evidence>
<dbReference type="GO" id="GO:0008934">
    <property type="term" value="F:inositol monophosphate 1-phosphatase activity"/>
    <property type="evidence" value="ECO:0007669"/>
    <property type="project" value="TreeGrafter"/>
</dbReference>
<gene>
    <name evidence="5" type="primary">suhB</name>
    <name evidence="5" type="ORF">GcLGCM259_0682</name>
</gene>
<evidence type="ECO:0000256" key="4">
    <source>
        <dbReference type="PIRSR" id="PIRSR600760-2"/>
    </source>
</evidence>
<keyword evidence="2" id="KW-0378">Hydrolase</keyword>
<dbReference type="GO" id="GO:0046872">
    <property type="term" value="F:metal ion binding"/>
    <property type="evidence" value="ECO:0007669"/>
    <property type="project" value="UniProtKB-KW"/>
</dbReference>
<dbReference type="InterPro" id="IPR020583">
    <property type="entry name" value="Inositol_monoP_metal-BS"/>
</dbReference>
<dbReference type="PROSITE" id="PS00629">
    <property type="entry name" value="IMP_1"/>
    <property type="match status" value="1"/>
</dbReference>
<feature type="binding site" evidence="4">
    <location>
        <position position="74"/>
    </location>
    <ligand>
        <name>Mg(2+)</name>
        <dbReference type="ChEBI" id="CHEBI:18420"/>
        <label>1</label>
        <note>catalytic</note>
    </ligand>
</feature>
<dbReference type="PANTHER" id="PTHR20854:SF4">
    <property type="entry name" value="INOSITOL-1-MONOPHOSPHATASE-RELATED"/>
    <property type="match status" value="1"/>
</dbReference>
<dbReference type="EMBL" id="CP034412">
    <property type="protein sequence ID" value="QCY46443.1"/>
    <property type="molecule type" value="Genomic_DNA"/>
</dbReference>
<dbReference type="PANTHER" id="PTHR20854">
    <property type="entry name" value="INOSITOL MONOPHOSPHATASE"/>
    <property type="match status" value="1"/>
</dbReference>
<dbReference type="Pfam" id="PF00459">
    <property type="entry name" value="Inositol_P"/>
    <property type="match status" value="1"/>
</dbReference>
<dbReference type="GO" id="GO:0007165">
    <property type="term" value="P:signal transduction"/>
    <property type="evidence" value="ECO:0007669"/>
    <property type="project" value="TreeGrafter"/>
</dbReference>
<feature type="binding site" evidence="4">
    <location>
        <position position="94"/>
    </location>
    <ligand>
        <name>Mg(2+)</name>
        <dbReference type="ChEBI" id="CHEBI:18420"/>
        <label>1</label>
        <note>catalytic</note>
    </ligand>
</feature>
<keyword evidence="3 4" id="KW-0460">Magnesium</keyword>
<evidence type="ECO:0000256" key="2">
    <source>
        <dbReference type="ARBA" id="ARBA00022801"/>
    </source>
</evidence>
<keyword evidence="1 4" id="KW-0479">Metal-binding</keyword>
<protein>
    <submittedName>
        <fullName evidence="5">Inositol-1-monophosphatase</fullName>
    </submittedName>
</protein>
<accession>A0A5B7WTS3</accession>
<dbReference type="AlphaFoldDB" id="A0A5B7WTS3"/>
<organism evidence="5 6">
    <name type="scientific">Glutamicibacter creatinolyticus</name>
    <dbReference type="NCBI Taxonomy" id="162496"/>
    <lineage>
        <taxon>Bacteria</taxon>
        <taxon>Bacillati</taxon>
        <taxon>Actinomycetota</taxon>
        <taxon>Actinomycetes</taxon>
        <taxon>Micrococcales</taxon>
        <taxon>Micrococcaceae</taxon>
        <taxon>Glutamicibacter</taxon>
    </lineage>
</organism>
<dbReference type="Gene3D" id="3.30.540.10">
    <property type="entry name" value="Fructose-1,6-Bisphosphatase, subunit A, domain 1"/>
    <property type="match status" value="1"/>
</dbReference>
<reference evidence="5 6" key="1">
    <citation type="submission" date="2018-12" db="EMBL/GenBank/DDBJ databases">
        <title>Complete Genome Sequence of Glutamicibacter creatinolyticus strain LGCM259,isolated from an abscess of a 12-year-old mare in Italy.</title>
        <authorList>
            <person name="Santos R.G."/>
            <person name="Silva A.L."/>
            <person name="Seyffert N."/>
            <person name="Castro T.L.P."/>
            <person name="Attili A.R."/>
            <person name="Rifici C."/>
            <person name="Mazzullo G."/>
            <person name="Brenig B."/>
            <person name="Venanzi F."/>
            <person name="Azevedo V."/>
        </authorList>
    </citation>
    <scope>NUCLEOTIDE SEQUENCE [LARGE SCALE GENOMIC DNA]</scope>
    <source>
        <strain evidence="5 6">LGCM 259</strain>
    </source>
</reference>
<dbReference type="KEGG" id="gcr:GcLGCM259_0682"/>
<comment type="cofactor">
    <cofactor evidence="4">
        <name>Mg(2+)</name>
        <dbReference type="ChEBI" id="CHEBI:18420"/>
    </cofactor>
</comment>
<evidence type="ECO:0000313" key="5">
    <source>
        <dbReference type="EMBL" id="QCY46443.1"/>
    </source>
</evidence>
<proteinExistence type="predicted"/>
<dbReference type="GO" id="GO:0006020">
    <property type="term" value="P:inositol metabolic process"/>
    <property type="evidence" value="ECO:0007669"/>
    <property type="project" value="TreeGrafter"/>
</dbReference>